<proteinExistence type="predicted"/>
<protein>
    <recommendedName>
        <fullName evidence="3">Tetratricopeptide repeat protein</fullName>
    </recommendedName>
</protein>
<dbReference type="Proteomes" id="UP000002875">
    <property type="component" value="Chromosome"/>
</dbReference>
<reference evidence="1 2" key="1">
    <citation type="submission" date="2011-07" db="EMBL/GenBank/DDBJ databases">
        <title>The complete genome of chromosome of Emticicia oligotrophica DSM 17448.</title>
        <authorList>
            <consortium name="US DOE Joint Genome Institute (JGI-PGF)"/>
            <person name="Lucas S."/>
            <person name="Han J."/>
            <person name="Lapidus A."/>
            <person name="Bruce D."/>
            <person name="Goodwin L."/>
            <person name="Pitluck S."/>
            <person name="Peters L."/>
            <person name="Kyrpides N."/>
            <person name="Mavromatis K."/>
            <person name="Ivanova N."/>
            <person name="Ovchinnikova G."/>
            <person name="Teshima H."/>
            <person name="Detter J.C."/>
            <person name="Tapia R."/>
            <person name="Han C."/>
            <person name="Land M."/>
            <person name="Hauser L."/>
            <person name="Markowitz V."/>
            <person name="Cheng J.-F."/>
            <person name="Hugenholtz P."/>
            <person name="Woyke T."/>
            <person name="Wu D."/>
            <person name="Tindall B."/>
            <person name="Pomrenke H."/>
            <person name="Brambilla E."/>
            <person name="Klenk H.-P."/>
            <person name="Eisen J.A."/>
        </authorList>
    </citation>
    <scope>NUCLEOTIDE SEQUENCE [LARGE SCALE GENOMIC DNA]</scope>
    <source>
        <strain evidence="1 2">DSM 17448</strain>
    </source>
</reference>
<evidence type="ECO:0000313" key="1">
    <source>
        <dbReference type="EMBL" id="AFK02819.1"/>
    </source>
</evidence>
<evidence type="ECO:0008006" key="3">
    <source>
        <dbReference type="Google" id="ProtNLM"/>
    </source>
</evidence>
<name>A0ABM5N097_EMTOG</name>
<dbReference type="EMBL" id="CP002961">
    <property type="protein sequence ID" value="AFK02819.1"/>
    <property type="molecule type" value="Genomic_DNA"/>
</dbReference>
<evidence type="ECO:0000313" key="2">
    <source>
        <dbReference type="Proteomes" id="UP000002875"/>
    </source>
</evidence>
<sequence>MNLYQLFMRLFFVLVLSTVGLWASAQEINYVKAYHPIINKAELAIIDGKYKDAFENYEKAFATVPRAFMKDYFNAAVCATYLGDATNTYKYLLEVANKGISLDFIKDEAAFTSIQQDPNWRNFEKSFLAKKREFDQKINRSLQDKLAKIVERDKSYRVRDAQAFADSIVKIDRQNATELDYIFDKYGFPGEDQIGCGEGGMPIIQYPFYTVIRRQTSDNQTINFSNHLLNAAQGGRITPHSASHIMATINGNDIFLARHVFKIMSDEPEMIQGKAFSAKLNKWVFRQIDAADEQRINEMRLQNGMETLADYRKKIIFSLKDNRFLFPYRSYVGIWSVNKPNIAADYLEGTAILE</sequence>
<organism evidence="1 2">
    <name type="scientific">Emticicia oligotrophica (strain DSM 17448 / CIP 109782 / MTCC 6937 / GPTSA100-15)</name>
    <dbReference type="NCBI Taxonomy" id="929562"/>
    <lineage>
        <taxon>Bacteria</taxon>
        <taxon>Pseudomonadati</taxon>
        <taxon>Bacteroidota</taxon>
        <taxon>Cytophagia</taxon>
        <taxon>Cytophagales</taxon>
        <taxon>Leadbetterellaceae</taxon>
        <taxon>Emticicia</taxon>
    </lineage>
</organism>
<gene>
    <name evidence="1" type="ordered locus">Emtol_1674</name>
</gene>
<keyword evidence="2" id="KW-1185">Reference proteome</keyword>
<dbReference type="SUPFAM" id="SSF48452">
    <property type="entry name" value="TPR-like"/>
    <property type="match status" value="1"/>
</dbReference>
<dbReference type="InterPro" id="IPR011990">
    <property type="entry name" value="TPR-like_helical_dom_sf"/>
</dbReference>
<accession>A0ABM5N097</accession>